<proteinExistence type="predicted"/>
<dbReference type="GO" id="GO:0071897">
    <property type="term" value="P:DNA biosynthetic process"/>
    <property type="evidence" value="ECO:0007669"/>
    <property type="project" value="UniProtKB-ARBA"/>
</dbReference>
<dbReference type="AlphaFoldDB" id="B7PZJ2"/>
<dbReference type="InterPro" id="IPR000477">
    <property type="entry name" value="RT_dom"/>
</dbReference>
<dbReference type="EnsemblMetazoa" id="ISCW020111-RA">
    <property type="protein sequence ID" value="ISCW020111-PA"/>
    <property type="gene ID" value="ISCW020111"/>
</dbReference>
<dbReference type="EMBL" id="DS825938">
    <property type="protein sequence ID" value="EEC12014.1"/>
    <property type="molecule type" value="Genomic_DNA"/>
</dbReference>
<keyword evidence="5" id="KW-1185">Reference proteome</keyword>
<evidence type="ECO:0000256" key="1">
    <source>
        <dbReference type="SAM" id="MobiDB-lite"/>
    </source>
</evidence>
<dbReference type="EMBL" id="ABJB010253293">
    <property type="status" value="NOT_ANNOTATED_CDS"/>
    <property type="molecule type" value="Genomic_DNA"/>
</dbReference>
<dbReference type="STRING" id="6945.B7PZJ2"/>
<evidence type="ECO:0000259" key="2">
    <source>
        <dbReference type="PROSITE" id="PS50878"/>
    </source>
</evidence>
<dbReference type="InterPro" id="IPR043502">
    <property type="entry name" value="DNA/RNA_pol_sf"/>
</dbReference>
<feature type="non-terminal residue" evidence="3">
    <location>
        <position position="241"/>
    </location>
</feature>
<feature type="region of interest" description="Disordered" evidence="1">
    <location>
        <begin position="32"/>
        <end position="66"/>
    </location>
</feature>
<sequence>ERHVPDPPGTSSIHTEQDVPKFTDYFRKLFQSRTASAQPPNILSLDNEPPRLSEADRTTLQRPPSLGELDAVVKNAKRDTAPGPDGLPYGFYKTFWPDLRLYFLRLVQSLFDNPVWPPSFTESFITLIPKPASRPDDPSTWRPISLLNCDYKLVAAVLSRRVRDVLEEVIHPAQVCSVPGRSMYSSLSVIRDLFSYTISRSADGIVLSLDQQKAFDCVNHGYLLAVLQHYAFPSDFIDIIG</sequence>
<dbReference type="OrthoDB" id="10027416at2759"/>
<dbReference type="Proteomes" id="UP000001555">
    <property type="component" value="Unassembled WGS sequence"/>
</dbReference>
<dbReference type="PaxDb" id="6945-B7PZJ2"/>
<dbReference type="PANTHER" id="PTHR19446">
    <property type="entry name" value="REVERSE TRANSCRIPTASES"/>
    <property type="match status" value="1"/>
</dbReference>
<reference evidence="4" key="2">
    <citation type="submission" date="2020-05" db="UniProtKB">
        <authorList>
            <consortium name="EnsemblMetazoa"/>
        </authorList>
    </citation>
    <scope>IDENTIFICATION</scope>
    <source>
        <strain evidence="4">wikel</strain>
    </source>
</reference>
<protein>
    <recommendedName>
        <fullName evidence="2">Reverse transcriptase domain-containing protein</fullName>
    </recommendedName>
</protein>
<dbReference type="VEuPathDB" id="VectorBase:ISCW020111"/>
<organism>
    <name type="scientific">Ixodes scapularis</name>
    <name type="common">Black-legged tick</name>
    <name type="synonym">Deer tick</name>
    <dbReference type="NCBI Taxonomy" id="6945"/>
    <lineage>
        <taxon>Eukaryota</taxon>
        <taxon>Metazoa</taxon>
        <taxon>Ecdysozoa</taxon>
        <taxon>Arthropoda</taxon>
        <taxon>Chelicerata</taxon>
        <taxon>Arachnida</taxon>
        <taxon>Acari</taxon>
        <taxon>Parasitiformes</taxon>
        <taxon>Ixodida</taxon>
        <taxon>Ixodoidea</taxon>
        <taxon>Ixodidae</taxon>
        <taxon>Ixodinae</taxon>
        <taxon>Ixodes</taxon>
    </lineage>
</organism>
<feature type="non-terminal residue" evidence="3">
    <location>
        <position position="1"/>
    </location>
</feature>
<accession>B7PZJ2</accession>
<reference evidence="3 5" key="1">
    <citation type="submission" date="2008-03" db="EMBL/GenBank/DDBJ databases">
        <title>Annotation of Ixodes scapularis.</title>
        <authorList>
            <consortium name="Ixodes scapularis Genome Project Consortium"/>
            <person name="Caler E."/>
            <person name="Hannick L.I."/>
            <person name="Bidwell S."/>
            <person name="Joardar V."/>
            <person name="Thiagarajan M."/>
            <person name="Amedeo P."/>
            <person name="Galinsky K.J."/>
            <person name="Schobel S."/>
            <person name="Inman J."/>
            <person name="Hostetler J."/>
            <person name="Miller J."/>
            <person name="Hammond M."/>
            <person name="Megy K."/>
            <person name="Lawson D."/>
            <person name="Kodira C."/>
            <person name="Sutton G."/>
            <person name="Meyer J."/>
            <person name="Hill C.A."/>
            <person name="Birren B."/>
            <person name="Nene V."/>
            <person name="Collins F."/>
            <person name="Alarcon-Chaidez F."/>
            <person name="Wikel S."/>
            <person name="Strausberg R."/>
        </authorList>
    </citation>
    <scope>NUCLEOTIDE SEQUENCE [LARGE SCALE GENOMIC DNA]</scope>
    <source>
        <strain evidence="5">Wikel</strain>
        <strain evidence="3">Wikel colony</strain>
    </source>
</reference>
<dbReference type="Pfam" id="PF00078">
    <property type="entry name" value="RVT_1"/>
    <property type="match status" value="1"/>
</dbReference>
<feature type="compositionally biased region" description="Polar residues" evidence="1">
    <location>
        <begin position="32"/>
        <end position="41"/>
    </location>
</feature>
<evidence type="ECO:0000313" key="3">
    <source>
        <dbReference type="EMBL" id="EEC12014.1"/>
    </source>
</evidence>
<gene>
    <name evidence="3" type="ORF">IscW_ISCW020111</name>
</gene>
<evidence type="ECO:0000313" key="4">
    <source>
        <dbReference type="EnsemblMetazoa" id="ISCW020111-PA"/>
    </source>
</evidence>
<dbReference type="InParanoid" id="B7PZJ2"/>
<dbReference type="SUPFAM" id="SSF56672">
    <property type="entry name" value="DNA/RNA polymerases"/>
    <property type="match status" value="1"/>
</dbReference>
<evidence type="ECO:0000313" key="5">
    <source>
        <dbReference type="Proteomes" id="UP000001555"/>
    </source>
</evidence>
<dbReference type="PROSITE" id="PS50878">
    <property type="entry name" value="RT_POL"/>
    <property type="match status" value="1"/>
</dbReference>
<name>B7PZJ2_IXOSC</name>
<feature type="domain" description="Reverse transcriptase" evidence="2">
    <location>
        <begin position="109"/>
        <end position="241"/>
    </location>
</feature>
<dbReference type="HOGENOM" id="CLU_000680_27_6_1"/>
<feature type="compositionally biased region" description="Basic and acidic residues" evidence="1">
    <location>
        <begin position="48"/>
        <end position="59"/>
    </location>
</feature>
<dbReference type="VEuPathDB" id="VectorBase:ISCP_004097"/>